<keyword evidence="3" id="KW-1185">Reference proteome</keyword>
<evidence type="ECO:0000256" key="1">
    <source>
        <dbReference type="ARBA" id="ARBA00006484"/>
    </source>
</evidence>
<dbReference type="PANTHER" id="PTHR43544">
    <property type="entry name" value="SHORT-CHAIN DEHYDROGENASE/REDUCTASE"/>
    <property type="match status" value="1"/>
</dbReference>
<dbReference type="GO" id="GO:0016491">
    <property type="term" value="F:oxidoreductase activity"/>
    <property type="evidence" value="ECO:0007669"/>
    <property type="project" value="TreeGrafter"/>
</dbReference>
<dbReference type="Proteomes" id="UP000800092">
    <property type="component" value="Unassembled WGS sequence"/>
</dbReference>
<proteinExistence type="inferred from homology"/>
<dbReference type="GO" id="GO:0005737">
    <property type="term" value="C:cytoplasm"/>
    <property type="evidence" value="ECO:0007669"/>
    <property type="project" value="TreeGrafter"/>
</dbReference>
<sequence>MSEVQATGVKGSLSTIQLDVTNEDSVQEAAQHVEEKYGLLDALINNAGVGNRNPDVKTRMQNCMDTNVIGPAVVASVFRPLLLKAQKPYSIFVSSGSGSLTRFAENPPSGYSLENGEAYRASKAALNIIAINEAKEFGPKGLMVFPVAPGFVVSNLRGTEEEARNGWGGAGDPMVSGRLMLAILEGRRDADVGKLVHKDGVYPW</sequence>
<organism evidence="2 3">
    <name type="scientific">Viridothelium virens</name>
    <name type="common">Speckled blister lichen</name>
    <name type="synonym">Trypethelium virens</name>
    <dbReference type="NCBI Taxonomy" id="1048519"/>
    <lineage>
        <taxon>Eukaryota</taxon>
        <taxon>Fungi</taxon>
        <taxon>Dikarya</taxon>
        <taxon>Ascomycota</taxon>
        <taxon>Pezizomycotina</taxon>
        <taxon>Dothideomycetes</taxon>
        <taxon>Dothideomycetes incertae sedis</taxon>
        <taxon>Trypetheliales</taxon>
        <taxon>Trypetheliaceae</taxon>
        <taxon>Viridothelium</taxon>
    </lineage>
</organism>
<reference evidence="2" key="1">
    <citation type="journal article" date="2020" name="Stud. Mycol.">
        <title>101 Dothideomycetes genomes: a test case for predicting lifestyles and emergence of pathogens.</title>
        <authorList>
            <person name="Haridas S."/>
            <person name="Albert R."/>
            <person name="Binder M."/>
            <person name="Bloem J."/>
            <person name="Labutti K."/>
            <person name="Salamov A."/>
            <person name="Andreopoulos B."/>
            <person name="Baker S."/>
            <person name="Barry K."/>
            <person name="Bills G."/>
            <person name="Bluhm B."/>
            <person name="Cannon C."/>
            <person name="Castanera R."/>
            <person name="Culley D."/>
            <person name="Daum C."/>
            <person name="Ezra D."/>
            <person name="Gonzalez J."/>
            <person name="Henrissat B."/>
            <person name="Kuo A."/>
            <person name="Liang C."/>
            <person name="Lipzen A."/>
            <person name="Lutzoni F."/>
            <person name="Magnuson J."/>
            <person name="Mondo S."/>
            <person name="Nolan M."/>
            <person name="Ohm R."/>
            <person name="Pangilinan J."/>
            <person name="Park H.-J."/>
            <person name="Ramirez L."/>
            <person name="Alfaro M."/>
            <person name="Sun H."/>
            <person name="Tritt A."/>
            <person name="Yoshinaga Y."/>
            <person name="Zwiers L.-H."/>
            <person name="Turgeon B."/>
            <person name="Goodwin S."/>
            <person name="Spatafora J."/>
            <person name="Crous P."/>
            <person name="Grigoriev I."/>
        </authorList>
    </citation>
    <scope>NUCLEOTIDE SEQUENCE</scope>
    <source>
        <strain evidence="2">Tuck. ex Michener</strain>
    </source>
</reference>
<dbReference type="OrthoDB" id="7289984at2759"/>
<dbReference type="InterPro" id="IPR002347">
    <property type="entry name" value="SDR_fam"/>
</dbReference>
<dbReference type="Pfam" id="PF00106">
    <property type="entry name" value="adh_short"/>
    <property type="match status" value="1"/>
</dbReference>
<dbReference type="AlphaFoldDB" id="A0A6A6GSY0"/>
<dbReference type="SUPFAM" id="SSF51735">
    <property type="entry name" value="NAD(P)-binding Rossmann-fold domains"/>
    <property type="match status" value="1"/>
</dbReference>
<dbReference type="InterPro" id="IPR051468">
    <property type="entry name" value="Fungal_SecMetab_SDRs"/>
</dbReference>
<protein>
    <submittedName>
        <fullName evidence="2">NAD(P)-binding protein</fullName>
    </submittedName>
</protein>
<comment type="similarity">
    <text evidence="1">Belongs to the short-chain dehydrogenases/reductases (SDR) family.</text>
</comment>
<name>A0A6A6GSY0_VIRVR</name>
<dbReference type="GO" id="GO:0019748">
    <property type="term" value="P:secondary metabolic process"/>
    <property type="evidence" value="ECO:0007669"/>
    <property type="project" value="TreeGrafter"/>
</dbReference>
<dbReference type="EMBL" id="ML991886">
    <property type="protein sequence ID" value="KAF2228882.1"/>
    <property type="molecule type" value="Genomic_DNA"/>
</dbReference>
<gene>
    <name evidence="2" type="ORF">EV356DRAFT_497090</name>
</gene>
<evidence type="ECO:0000313" key="2">
    <source>
        <dbReference type="EMBL" id="KAF2228882.1"/>
    </source>
</evidence>
<dbReference type="PRINTS" id="PR00081">
    <property type="entry name" value="GDHRDH"/>
</dbReference>
<accession>A0A6A6GSY0</accession>
<dbReference type="Gene3D" id="3.40.50.720">
    <property type="entry name" value="NAD(P)-binding Rossmann-like Domain"/>
    <property type="match status" value="1"/>
</dbReference>
<dbReference type="InterPro" id="IPR036291">
    <property type="entry name" value="NAD(P)-bd_dom_sf"/>
</dbReference>
<evidence type="ECO:0000313" key="3">
    <source>
        <dbReference type="Proteomes" id="UP000800092"/>
    </source>
</evidence>
<dbReference type="PANTHER" id="PTHR43544:SF32">
    <property type="entry name" value="CHAIN DEHYDROGENASE, PUTATIVE (AFU_ORTHOLOGUE AFUA_5G01530)-RELATED"/>
    <property type="match status" value="1"/>
</dbReference>